<comment type="caution">
    <text evidence="1">The sequence shown here is derived from an EMBL/GenBank/DDBJ whole genome shotgun (WGS) entry which is preliminary data.</text>
</comment>
<proteinExistence type="predicted"/>
<name>A0A4U8SW93_9HELI</name>
<dbReference type="AlphaFoldDB" id="A0A4U8SW93"/>
<keyword evidence="2" id="KW-1185">Reference proteome</keyword>
<reference evidence="1 2" key="1">
    <citation type="journal article" date="2014" name="Genome Announc.">
        <title>Draft genome sequences of eight enterohepatic helicobacter species isolated from both laboratory and wild rodents.</title>
        <authorList>
            <person name="Sheh A."/>
            <person name="Shen Z."/>
            <person name="Fox J.G."/>
        </authorList>
    </citation>
    <scope>NUCLEOTIDE SEQUENCE [LARGE SCALE GENOMIC DNA]</scope>
    <source>
        <strain evidence="1 2">MIT 96-1001</strain>
    </source>
</reference>
<dbReference type="EMBL" id="JRPE02000023">
    <property type="protein sequence ID" value="TLD91146.1"/>
    <property type="molecule type" value="Genomic_DNA"/>
</dbReference>
<dbReference type="RefSeq" id="WP_034588881.1">
    <property type="nucleotide sequence ID" value="NZ_JRPE02000023.1"/>
</dbReference>
<organism evidence="1 2">
    <name type="scientific">Helicobacter magdeburgensis</name>
    <dbReference type="NCBI Taxonomy" id="471858"/>
    <lineage>
        <taxon>Bacteria</taxon>
        <taxon>Pseudomonadati</taxon>
        <taxon>Campylobacterota</taxon>
        <taxon>Epsilonproteobacteria</taxon>
        <taxon>Campylobacterales</taxon>
        <taxon>Helicobacteraceae</taxon>
        <taxon>Helicobacter</taxon>
    </lineage>
</organism>
<evidence type="ECO:0000313" key="1">
    <source>
        <dbReference type="EMBL" id="TLD91146.1"/>
    </source>
</evidence>
<gene>
    <name evidence="1" type="ORF">LS74_010175</name>
</gene>
<accession>A0A4U8SW93</accession>
<dbReference type="Proteomes" id="UP000029921">
    <property type="component" value="Unassembled WGS sequence"/>
</dbReference>
<sequence length="178" mass="21144">MNKEQQGIYDVTFGDKEMTPIFKDIEAIEDAVIEYITMYVKGFHDKRRDKGLGAEHIKLHLDKGSQGEITLEELVNLGYSIREYLKKFENPFLEENGAKIYEWENEEHTRFRVITDIQRGGRQLPLSPSEHQIITFYSDRNLNERMEFKNPLVKEYYDNLQDENENNQSHIAKIKKRK</sequence>
<protein>
    <submittedName>
        <fullName evidence="1">Uncharacterized protein</fullName>
    </submittedName>
</protein>
<evidence type="ECO:0000313" key="2">
    <source>
        <dbReference type="Proteomes" id="UP000029921"/>
    </source>
</evidence>